<dbReference type="InterPro" id="IPR032675">
    <property type="entry name" value="LRR_dom_sf"/>
</dbReference>
<accession>A0A8H5F8R1</accession>
<proteinExistence type="predicted"/>
<name>A0A8H5F8R1_9AGAR</name>
<dbReference type="Proteomes" id="UP000567179">
    <property type="component" value="Unassembled WGS sequence"/>
</dbReference>
<dbReference type="EMBL" id="JAACJJ010000014">
    <property type="protein sequence ID" value="KAF5327881.1"/>
    <property type="molecule type" value="Genomic_DNA"/>
</dbReference>
<sequence>MGRPCLLMRPGNANPTRTVLIILQAQRPLFFACSPSSHHMGCQVSRPSGPPRLPFDIYLEVPNHLRTSLAEDRKTLRALALCCRALRDASQRSLFSSMSYAYPPADFDLLVKTLKSHAKFLRAIIDSPDRLALYVRSYSQQRLALDPKLRSAAKALTLGHRTKRVLLWTLSEIALPLMVNLKNLIISPLMFHPSAPILLRHCTFQLVSFTWTGYESDQALYSTFLPTQRNLLDLDINSCTYNDRPTLPDGLCPFLKSVACPLSALERISTTRPIIALYVAPDISRPPRTDLMSATERDGCIAALRKIRYLWISLLPQFQQFTNGIMLHNVAALRLRVFKIEDPSLLSQFPNLRSLRLSNPWVTDVDTSAFHDTAVHAFNQIPKLQVIVIIAKVAQSNIVWQFSPRYGGGVAEKATSLENYVDTEWWKP</sequence>
<dbReference type="SUPFAM" id="SSF52047">
    <property type="entry name" value="RNI-like"/>
    <property type="match status" value="1"/>
</dbReference>
<evidence type="ECO:0000313" key="2">
    <source>
        <dbReference type="Proteomes" id="UP000567179"/>
    </source>
</evidence>
<dbReference type="Gene3D" id="3.80.10.10">
    <property type="entry name" value="Ribonuclease Inhibitor"/>
    <property type="match status" value="1"/>
</dbReference>
<dbReference type="AlphaFoldDB" id="A0A8H5F8R1"/>
<organism evidence="1 2">
    <name type="scientific">Psilocybe cf. subviscida</name>
    <dbReference type="NCBI Taxonomy" id="2480587"/>
    <lineage>
        <taxon>Eukaryota</taxon>
        <taxon>Fungi</taxon>
        <taxon>Dikarya</taxon>
        <taxon>Basidiomycota</taxon>
        <taxon>Agaricomycotina</taxon>
        <taxon>Agaricomycetes</taxon>
        <taxon>Agaricomycetidae</taxon>
        <taxon>Agaricales</taxon>
        <taxon>Agaricineae</taxon>
        <taxon>Strophariaceae</taxon>
        <taxon>Psilocybe</taxon>
    </lineage>
</organism>
<dbReference type="OrthoDB" id="3130754at2759"/>
<evidence type="ECO:0000313" key="1">
    <source>
        <dbReference type="EMBL" id="KAF5327881.1"/>
    </source>
</evidence>
<reference evidence="1 2" key="1">
    <citation type="journal article" date="2020" name="ISME J.">
        <title>Uncovering the hidden diversity of litter-decomposition mechanisms in mushroom-forming fungi.</title>
        <authorList>
            <person name="Floudas D."/>
            <person name="Bentzer J."/>
            <person name="Ahren D."/>
            <person name="Johansson T."/>
            <person name="Persson P."/>
            <person name="Tunlid A."/>
        </authorList>
    </citation>
    <scope>NUCLEOTIDE SEQUENCE [LARGE SCALE GENOMIC DNA]</scope>
    <source>
        <strain evidence="1 2">CBS 101986</strain>
    </source>
</reference>
<keyword evidence="2" id="KW-1185">Reference proteome</keyword>
<gene>
    <name evidence="1" type="ORF">D9619_005159</name>
</gene>
<comment type="caution">
    <text evidence="1">The sequence shown here is derived from an EMBL/GenBank/DDBJ whole genome shotgun (WGS) entry which is preliminary data.</text>
</comment>
<protein>
    <submittedName>
        <fullName evidence="1">Uncharacterized protein</fullName>
    </submittedName>
</protein>